<dbReference type="AlphaFoldDB" id="A0A7I8DVE0"/>
<dbReference type="InterPro" id="IPR018060">
    <property type="entry name" value="HTH_AraC"/>
</dbReference>
<dbReference type="InterPro" id="IPR050959">
    <property type="entry name" value="MarA-like"/>
</dbReference>
<keyword evidence="2" id="KW-0238">DNA-binding</keyword>
<dbReference type="KEGG" id="acht:bsdcttw_41260"/>
<sequence length="290" mass="34594">MNYRKDIEKCMDYIEINLKNEISTKSLADFLGYSLFHFCRVFQLYKDMTPMEYILRRRLQLSILDIKKGKKIIDIAMEYHFETASGYSKAFKKYFHNTPSHFRRENKKVCEFTSGKEQLKEPVRIEIRTIDSFTICGINMNMDFDSTEFSWNMAAFWDKYDGENIEERLYADINPLKHGEIGICIKQDNNNSRVNYLLGVIAPAIDTKLDWTYYTISGGKYAIFTTPPVNMQEDDKGLALTVRNVWRYIFDDWFTSSEYLYDETRLDFEFYDERCHYLRDSVMEIYIPIK</sequence>
<dbReference type="Proteomes" id="UP000515703">
    <property type="component" value="Chromosome"/>
</dbReference>
<dbReference type="RefSeq" id="WP_185256693.1">
    <property type="nucleotide sequence ID" value="NZ_AP023368.1"/>
</dbReference>
<dbReference type="SMART" id="SM00871">
    <property type="entry name" value="AraC_E_bind"/>
    <property type="match status" value="1"/>
</dbReference>
<dbReference type="Gene3D" id="3.20.80.10">
    <property type="entry name" value="Regulatory factor, effector binding domain"/>
    <property type="match status" value="1"/>
</dbReference>
<evidence type="ECO:0000259" key="4">
    <source>
        <dbReference type="PROSITE" id="PS01124"/>
    </source>
</evidence>
<accession>A0A7I8DVE0</accession>
<dbReference type="Pfam" id="PF14526">
    <property type="entry name" value="Cass2"/>
    <property type="match status" value="1"/>
</dbReference>
<evidence type="ECO:0000313" key="5">
    <source>
        <dbReference type="EMBL" id="BCK01086.1"/>
    </source>
</evidence>
<dbReference type="PROSITE" id="PS01124">
    <property type="entry name" value="HTH_ARAC_FAMILY_2"/>
    <property type="match status" value="1"/>
</dbReference>
<dbReference type="InterPro" id="IPR011256">
    <property type="entry name" value="Reg_factor_effector_dom_sf"/>
</dbReference>
<evidence type="ECO:0000256" key="3">
    <source>
        <dbReference type="ARBA" id="ARBA00023163"/>
    </source>
</evidence>
<evidence type="ECO:0000313" key="6">
    <source>
        <dbReference type="Proteomes" id="UP000515703"/>
    </source>
</evidence>
<dbReference type="SMART" id="SM00342">
    <property type="entry name" value="HTH_ARAC"/>
    <property type="match status" value="1"/>
</dbReference>
<dbReference type="SUPFAM" id="SSF55136">
    <property type="entry name" value="Probable bacterial effector-binding domain"/>
    <property type="match status" value="1"/>
</dbReference>
<keyword evidence="1" id="KW-0805">Transcription regulation</keyword>
<name>A0A7I8DVE0_9FIRM</name>
<organism evidence="5 6">
    <name type="scientific">Anaerocolumna chitinilytica</name>
    <dbReference type="NCBI Taxonomy" id="1727145"/>
    <lineage>
        <taxon>Bacteria</taxon>
        <taxon>Bacillati</taxon>
        <taxon>Bacillota</taxon>
        <taxon>Clostridia</taxon>
        <taxon>Lachnospirales</taxon>
        <taxon>Lachnospiraceae</taxon>
        <taxon>Anaerocolumna</taxon>
    </lineage>
</organism>
<dbReference type="GO" id="GO:0043565">
    <property type="term" value="F:sequence-specific DNA binding"/>
    <property type="evidence" value="ECO:0007669"/>
    <property type="project" value="InterPro"/>
</dbReference>
<feature type="domain" description="HTH araC/xylS-type" evidence="4">
    <location>
        <begin position="8"/>
        <end position="105"/>
    </location>
</feature>
<keyword evidence="6" id="KW-1185">Reference proteome</keyword>
<gene>
    <name evidence="5" type="ORF">bsdcttw_41260</name>
</gene>
<proteinExistence type="predicted"/>
<reference evidence="5 6" key="1">
    <citation type="submission" date="2020-08" db="EMBL/GenBank/DDBJ databases">
        <title>Draft genome sequencing of an Anaerocolumna strain isolated from anoxic soil subjected to BSD treatment.</title>
        <authorList>
            <person name="Uek A."/>
            <person name="Tonouchi A."/>
        </authorList>
    </citation>
    <scope>NUCLEOTIDE SEQUENCE [LARGE SCALE GENOMIC DNA]</scope>
    <source>
        <strain evidence="5 6">CTTW</strain>
    </source>
</reference>
<reference evidence="5 6" key="2">
    <citation type="submission" date="2020-08" db="EMBL/GenBank/DDBJ databases">
        <authorList>
            <person name="Ueki A."/>
            <person name="Tonouchi A."/>
        </authorList>
    </citation>
    <scope>NUCLEOTIDE SEQUENCE [LARGE SCALE GENOMIC DNA]</scope>
    <source>
        <strain evidence="5 6">CTTW</strain>
    </source>
</reference>
<dbReference type="SUPFAM" id="SSF46689">
    <property type="entry name" value="Homeodomain-like"/>
    <property type="match status" value="2"/>
</dbReference>
<keyword evidence="3" id="KW-0804">Transcription</keyword>
<dbReference type="InterPro" id="IPR010499">
    <property type="entry name" value="AraC_E-bd"/>
</dbReference>
<dbReference type="Gene3D" id="1.10.10.60">
    <property type="entry name" value="Homeodomain-like"/>
    <property type="match status" value="2"/>
</dbReference>
<dbReference type="InterPro" id="IPR029441">
    <property type="entry name" value="Cass2"/>
</dbReference>
<evidence type="ECO:0000256" key="2">
    <source>
        <dbReference type="ARBA" id="ARBA00023125"/>
    </source>
</evidence>
<protein>
    <submittedName>
        <fullName evidence="5">AraC family transcriptional regulator</fullName>
    </submittedName>
</protein>
<dbReference type="InterPro" id="IPR009057">
    <property type="entry name" value="Homeodomain-like_sf"/>
</dbReference>
<dbReference type="PANTHER" id="PTHR47504">
    <property type="entry name" value="RIGHT ORIGIN-BINDING PROTEIN"/>
    <property type="match status" value="1"/>
</dbReference>
<dbReference type="Pfam" id="PF12833">
    <property type="entry name" value="HTH_18"/>
    <property type="match status" value="1"/>
</dbReference>
<dbReference type="GO" id="GO:0003700">
    <property type="term" value="F:DNA-binding transcription factor activity"/>
    <property type="evidence" value="ECO:0007669"/>
    <property type="project" value="InterPro"/>
</dbReference>
<evidence type="ECO:0000256" key="1">
    <source>
        <dbReference type="ARBA" id="ARBA00023015"/>
    </source>
</evidence>
<dbReference type="EMBL" id="AP023368">
    <property type="protein sequence ID" value="BCK01086.1"/>
    <property type="molecule type" value="Genomic_DNA"/>
</dbReference>
<dbReference type="PANTHER" id="PTHR47504:SF5">
    <property type="entry name" value="RIGHT ORIGIN-BINDING PROTEIN"/>
    <property type="match status" value="1"/>
</dbReference>